<dbReference type="AlphaFoldDB" id="C1LEF0"/>
<reference evidence="1" key="2">
    <citation type="submission" date="2009-03" db="EMBL/GenBank/DDBJ databases">
        <authorList>
            <person name="Gang L."/>
        </authorList>
    </citation>
    <scope>NUCLEOTIDE SEQUENCE</scope>
    <source>
        <strain evidence="1">Anhui</strain>
    </source>
</reference>
<accession>C1LEF0</accession>
<name>C1LEF0_SCHJA</name>
<proteinExistence type="evidence at transcript level"/>
<dbReference type="EMBL" id="FN317347">
    <property type="protein sequence ID" value="CAX73078.1"/>
    <property type="molecule type" value="mRNA"/>
</dbReference>
<reference evidence="1" key="1">
    <citation type="journal article" date="2009" name="Nature">
        <title>The Schistosoma japonicum genome reveals features of host-parasite interplay.</title>
        <authorList>
            <person name="Liu F."/>
            <person name="Zhou Y."/>
            <person name="Wang Z.Q."/>
            <person name="Lu G."/>
            <person name="Zheng H."/>
            <person name="Brindley P.J."/>
            <person name="McManus D.P."/>
            <person name="Blair D."/>
            <person name="Zhang Q.H."/>
            <person name="Zhong Y."/>
            <person name="Wang S."/>
            <person name="Han Z.G."/>
            <person name="Chen Z."/>
        </authorList>
    </citation>
    <scope>NUCLEOTIDE SEQUENCE</scope>
    <source>
        <strain evidence="1">Anhui</strain>
    </source>
</reference>
<organism evidence="1">
    <name type="scientific">Schistosoma japonicum</name>
    <name type="common">Blood fluke</name>
    <dbReference type="NCBI Taxonomy" id="6182"/>
    <lineage>
        <taxon>Eukaryota</taxon>
        <taxon>Metazoa</taxon>
        <taxon>Spiralia</taxon>
        <taxon>Lophotrochozoa</taxon>
        <taxon>Platyhelminthes</taxon>
        <taxon>Trematoda</taxon>
        <taxon>Digenea</taxon>
        <taxon>Strigeidida</taxon>
        <taxon>Schistosomatoidea</taxon>
        <taxon>Schistosomatidae</taxon>
        <taxon>Schistosoma</taxon>
    </lineage>
</organism>
<evidence type="ECO:0000313" key="1">
    <source>
        <dbReference type="EMBL" id="CAX73078.1"/>
    </source>
</evidence>
<sequence>MLKISLLFNILNEIHSDDSILFRWPCKRLCKYITSKYANLYSNCLKENHEINLSSDLYLYHEYEIQEVSRCILRILLEFILNPLNNWNNPLGLIIQIELCIYLNVLQYSNGVDNKLHNSNHLNEIQLFKQIIYSNIYTNEYDCQHCFNVNQSEVLKRIRLLEEKLPTLNGLEKAFLANPLIWTEIKLNSFHSLPGFPTTQVIPESHVFLVWISIRHEMFYVISKEFVNLILAQYITPCDNKGYLDKSFEAEKRLRTDELFQPQIIKPVPGYYSYSNKNSFISSTIYLILPNELNEFKNKDFLIKYQSKQPITSSNGLQTALQKMAMYSNRTLFSIDCINTTDISYWLSLCGSNTNTFPYQRILFILRNVHIIDKEMNQQLDEFLQYGLYNLRYKQMHSIQNHEYNLSLVNKLGILFDIVIDFTCCQSWKQLISVYNKLPSWLRSTCLPLLFDCKDDQSLFRISPWKQISLIDRKEKPTNYQQENANESMNRENIQLWLKEIDGFYEKLESDKLYECLYNKEELDKRKQLTNTIWVKIKTELKILDTIFNQLKSDHLSSSSSSSTSSSLTNQTNSPFFLLTIQYYAYLRSINYYMKKYKAYNFKLFTWLKHKLIVLQHFIKLMNTWKQNLPLSVILPATIIINPKSLCDWVMHSTLINSMEQYQLISIIVKPGKKEMFRNGLIITSVRLLVHKNSKNKAINRRENHLNNLFTTTEVLNLRLTTVPVETFNQMDCINATWIESWPPNEDQICLNIPLLLTNYKEFSRIYIITDYNL</sequence>
<protein>
    <submittedName>
        <fullName evidence="1">Uncharacterized protein</fullName>
    </submittedName>
</protein>